<dbReference type="EMBL" id="CP031222">
    <property type="protein sequence ID" value="AXI01642.1"/>
    <property type="molecule type" value="Genomic_DNA"/>
</dbReference>
<dbReference type="Proteomes" id="UP000253940">
    <property type="component" value="Chromosome"/>
</dbReference>
<comment type="catalytic activity">
    <reaction evidence="1 8">
        <text>Exonucleolytic cleavage in the 3'- to 5'-direction to yield nucleoside 5'-phosphates.</text>
        <dbReference type="EC" id="3.1.13.1"/>
    </reaction>
</comment>
<dbReference type="InterPro" id="IPR040476">
    <property type="entry name" value="CSD2"/>
</dbReference>
<accession>A0A345P2Y3</accession>
<dbReference type="Pfam" id="PF00773">
    <property type="entry name" value="RNB"/>
    <property type="match status" value="1"/>
</dbReference>
<name>A0A345P2Y3_9GAMM</name>
<feature type="compositionally biased region" description="Low complexity" evidence="9">
    <location>
        <begin position="731"/>
        <end position="754"/>
    </location>
</feature>
<dbReference type="InterPro" id="IPR050180">
    <property type="entry name" value="RNR_Ribonuclease"/>
</dbReference>
<evidence type="ECO:0000256" key="5">
    <source>
        <dbReference type="ARBA" id="ARBA00022801"/>
    </source>
</evidence>
<proteinExistence type="inferred from homology"/>
<evidence type="ECO:0000313" key="12">
    <source>
        <dbReference type="Proteomes" id="UP000253940"/>
    </source>
</evidence>
<dbReference type="Pfam" id="PF08206">
    <property type="entry name" value="OB_RNB"/>
    <property type="match status" value="1"/>
</dbReference>
<sequence>MTWNDPDALSEAERYESPIPSRTLILNILGQNPQPLSHAEFVTLFNLHEPDAIEAVSRRLSAMVRDSQLTTVGHNPQRYRLISEDDLFIGKVQSHTNGFGFVVLADHPDLFLTEREMRLVFNGDTVSARATGTDRRGRPLGRIVEVKTRQQTQVIGHLQMVEGQYYIQPSHPNAHQPIALEPDQVQAAQLSVGDAAQIEIDDWPTREEYANGHVVEAFSNKVDTQLIIPTTLIDFDLPHVFNKAVLAETNKYKEPSAKDRAGRKDLRELPLVTIDGEDARDFDDAVYAEKRTGGGFRLIVAIADVSHYVKLGMALDDEAQSRGTSVYFPNYVVPMLPEALSNGLCSLKPEVDRLCMVCDINLSRAGKVMSYEFYESVMHSQARLTYNQVADHLAGKADAIPNIPAVHKSIETLNQLFHVMLDVRAKRGAMEFETTETYMTFDDKGGIASIKPRTRNDAHRLIEECMLLANTCAAAFALKNLIPVLYRNHEPPETSRVQKVRDYVKLLGLSFPEKPIQSDYQKIIEATKDRIDAASIHTVLLRSMMQAVYAPENLGHFGLAYEAYTHFTSPIRRYPDLLLHRAIKNHLQGKPPVLEGNQLIAAGEQFSRTERRADDAARSVMSWLKTQYMQQHIGDRFTGVITAVTEFGFFVTLSDLYVEGLVHVRNLGNDFYEYNVASQSMNGKTHGQKFALGDKVEIQVAGANLEERKIDFQLVKQLSSGGKAVREKAPRANTANTPAAKAPAAKAPVKRAPANQPATSQPNAPVAAKTAAEGASTNAPRTGRNSRRKPATQVAPPAVTPATPVQAVPTAAPKPTTPRPSRRKTPGQNANQGSQTVGSKAADVNLVTTPQAEVIKTTPVVETETQVSITAPVVDSVQTTKAPANDQHDATVGKAKAAKSKKAEKGEDKSAAKAKSKKDAAKDTSKKSADKSDKGGKADKKAGKKSSGKKEDAPKAKKKKSS</sequence>
<dbReference type="GO" id="GO:0008859">
    <property type="term" value="F:exoribonuclease II activity"/>
    <property type="evidence" value="ECO:0007669"/>
    <property type="project" value="UniProtKB-UniRule"/>
</dbReference>
<dbReference type="InterPro" id="IPR011805">
    <property type="entry name" value="RNase_R"/>
</dbReference>
<evidence type="ECO:0000256" key="4">
    <source>
        <dbReference type="ARBA" id="ARBA00022722"/>
    </source>
</evidence>
<keyword evidence="12" id="KW-1185">Reference proteome</keyword>
<dbReference type="SMART" id="SM00316">
    <property type="entry name" value="S1"/>
    <property type="match status" value="2"/>
</dbReference>
<dbReference type="GO" id="GO:0006402">
    <property type="term" value="P:mRNA catabolic process"/>
    <property type="evidence" value="ECO:0007669"/>
    <property type="project" value="TreeGrafter"/>
</dbReference>
<dbReference type="OrthoDB" id="9764149at2"/>
<dbReference type="InterPro" id="IPR022966">
    <property type="entry name" value="RNase_II/R_CS"/>
</dbReference>
<dbReference type="InterPro" id="IPR004476">
    <property type="entry name" value="RNase_II/RNase_R"/>
</dbReference>
<dbReference type="HAMAP" id="MF_01895">
    <property type="entry name" value="RNase_R"/>
    <property type="match status" value="1"/>
</dbReference>
<gene>
    <name evidence="8 11" type="primary">rnr</name>
    <name evidence="11" type="ORF">HYN46_01260</name>
</gene>
<evidence type="ECO:0000256" key="2">
    <source>
        <dbReference type="ARBA" id="ARBA00004496"/>
    </source>
</evidence>
<dbReference type="NCBIfam" id="TIGR02063">
    <property type="entry name" value="RNase_R"/>
    <property type="match status" value="1"/>
</dbReference>
<dbReference type="PROSITE" id="PS01175">
    <property type="entry name" value="RIBONUCLEASE_II"/>
    <property type="match status" value="1"/>
</dbReference>
<dbReference type="NCBIfam" id="TIGR00358">
    <property type="entry name" value="3_prime_RNase"/>
    <property type="match status" value="1"/>
</dbReference>
<keyword evidence="3 8" id="KW-0963">Cytoplasm</keyword>
<dbReference type="PANTHER" id="PTHR23355">
    <property type="entry name" value="RIBONUCLEASE"/>
    <property type="match status" value="1"/>
</dbReference>
<dbReference type="InterPro" id="IPR013223">
    <property type="entry name" value="RNase_B_OB_dom"/>
</dbReference>
<feature type="compositionally biased region" description="Low complexity" evidence="9">
    <location>
        <begin position="791"/>
        <end position="814"/>
    </location>
</feature>
<dbReference type="GO" id="GO:0005829">
    <property type="term" value="C:cytosol"/>
    <property type="evidence" value="ECO:0007669"/>
    <property type="project" value="TreeGrafter"/>
</dbReference>
<evidence type="ECO:0000256" key="9">
    <source>
        <dbReference type="SAM" id="MobiDB-lite"/>
    </source>
</evidence>
<evidence type="ECO:0000256" key="7">
    <source>
        <dbReference type="ARBA" id="ARBA00022884"/>
    </source>
</evidence>
<keyword evidence="7 8" id="KW-0694">RNA-binding</keyword>
<feature type="region of interest" description="Disordered" evidence="9">
    <location>
        <begin position="878"/>
        <end position="962"/>
    </location>
</feature>
<keyword evidence="5 8" id="KW-0378">Hydrolase</keyword>
<organism evidence="11 12">
    <name type="scientific">Aquirhabdus parva</name>
    <dbReference type="NCBI Taxonomy" id="2283318"/>
    <lineage>
        <taxon>Bacteria</taxon>
        <taxon>Pseudomonadati</taxon>
        <taxon>Pseudomonadota</taxon>
        <taxon>Gammaproteobacteria</taxon>
        <taxon>Moraxellales</taxon>
        <taxon>Moraxellaceae</taxon>
        <taxon>Aquirhabdus</taxon>
    </lineage>
</organism>
<evidence type="ECO:0000256" key="6">
    <source>
        <dbReference type="ARBA" id="ARBA00022839"/>
    </source>
</evidence>
<dbReference type="EC" id="3.1.13.1" evidence="8"/>
<feature type="compositionally biased region" description="Polar residues" evidence="9">
    <location>
        <begin position="827"/>
        <end position="838"/>
    </location>
</feature>
<dbReference type="PROSITE" id="PS50126">
    <property type="entry name" value="S1"/>
    <property type="match status" value="1"/>
</dbReference>
<dbReference type="InterPro" id="IPR012340">
    <property type="entry name" value="NA-bd_OB-fold"/>
</dbReference>
<feature type="region of interest" description="Disordered" evidence="9">
    <location>
        <begin position="721"/>
        <end position="844"/>
    </location>
</feature>
<dbReference type="PANTHER" id="PTHR23355:SF9">
    <property type="entry name" value="DIS3-LIKE EXONUCLEASE 2"/>
    <property type="match status" value="1"/>
</dbReference>
<evidence type="ECO:0000256" key="3">
    <source>
        <dbReference type="ARBA" id="ARBA00022490"/>
    </source>
</evidence>
<comment type="function">
    <text evidence="8">3'-5' exoribonuclease that releases 5'-nucleoside monophosphates and is involved in maturation of structured RNAs.</text>
</comment>
<dbReference type="KEGG" id="mbah:HYN46_01260"/>
<evidence type="ECO:0000313" key="11">
    <source>
        <dbReference type="EMBL" id="AXI01642.1"/>
    </source>
</evidence>
<dbReference type="SUPFAM" id="SSF50249">
    <property type="entry name" value="Nucleic acid-binding proteins"/>
    <property type="match status" value="4"/>
</dbReference>
<dbReference type="AlphaFoldDB" id="A0A345P2Y3"/>
<comment type="similarity">
    <text evidence="8">Belongs to the RNR ribonuclease family. RNase R subfamily.</text>
</comment>
<dbReference type="CDD" id="cd04471">
    <property type="entry name" value="S1_RNase_R"/>
    <property type="match status" value="1"/>
</dbReference>
<feature type="compositionally biased region" description="Basic and acidic residues" evidence="9">
    <location>
        <begin position="901"/>
        <end position="941"/>
    </location>
</feature>
<feature type="domain" description="S1 motif" evidence="10">
    <location>
        <begin position="634"/>
        <end position="715"/>
    </location>
</feature>
<evidence type="ECO:0000256" key="8">
    <source>
        <dbReference type="HAMAP-Rule" id="MF_01895"/>
    </source>
</evidence>
<dbReference type="GO" id="GO:0003723">
    <property type="term" value="F:RNA binding"/>
    <property type="evidence" value="ECO:0007669"/>
    <property type="project" value="UniProtKB-UniRule"/>
</dbReference>
<dbReference type="Pfam" id="PF00575">
    <property type="entry name" value="S1"/>
    <property type="match status" value="1"/>
</dbReference>
<evidence type="ECO:0000259" key="10">
    <source>
        <dbReference type="PROSITE" id="PS50126"/>
    </source>
</evidence>
<dbReference type="InterPro" id="IPR003029">
    <property type="entry name" value="S1_domain"/>
</dbReference>
<evidence type="ECO:0000256" key="1">
    <source>
        <dbReference type="ARBA" id="ARBA00001849"/>
    </source>
</evidence>
<dbReference type="SMART" id="SM00955">
    <property type="entry name" value="RNB"/>
    <property type="match status" value="1"/>
</dbReference>
<dbReference type="Pfam" id="PF17876">
    <property type="entry name" value="CSD2"/>
    <property type="match status" value="1"/>
</dbReference>
<dbReference type="InterPro" id="IPR001900">
    <property type="entry name" value="RNase_II/R"/>
</dbReference>
<reference evidence="11 12" key="1">
    <citation type="submission" date="2018-07" db="EMBL/GenBank/DDBJ databases">
        <title>Genome sequencing of Moraxellaceae gen. HYN0046.</title>
        <authorList>
            <person name="Kim M."/>
            <person name="Yi H."/>
        </authorList>
    </citation>
    <scope>NUCLEOTIDE SEQUENCE [LARGE SCALE GENOMIC DNA]</scope>
    <source>
        <strain evidence="11 12">HYN0046</strain>
    </source>
</reference>
<keyword evidence="4 8" id="KW-0540">Nuclease</keyword>
<comment type="subcellular location">
    <subcellularLocation>
        <location evidence="2 8">Cytoplasm</location>
    </subcellularLocation>
</comment>
<keyword evidence="6 8" id="KW-0269">Exonuclease</keyword>
<dbReference type="Gene3D" id="2.40.50.140">
    <property type="entry name" value="Nucleic acid-binding proteins"/>
    <property type="match status" value="2"/>
</dbReference>
<protein>
    <recommendedName>
        <fullName evidence="8">Ribonuclease R</fullName>
        <shortName evidence="8">RNase R</shortName>
        <ecNumber evidence="8">3.1.13.1</ecNumber>
    </recommendedName>
</protein>